<evidence type="ECO:0000313" key="6">
    <source>
        <dbReference type="Proteomes" id="UP001201873"/>
    </source>
</evidence>
<evidence type="ECO:0000313" key="5">
    <source>
        <dbReference type="EMBL" id="MCK9877871.1"/>
    </source>
</evidence>
<evidence type="ECO:0000256" key="2">
    <source>
        <dbReference type="ARBA" id="ARBA00022723"/>
    </source>
</evidence>
<comment type="cofactor">
    <cofactor evidence="1">
        <name>a divalent metal cation</name>
        <dbReference type="ChEBI" id="CHEBI:60240"/>
    </cofactor>
</comment>
<name>A0ABT0K234_9ACTN</name>
<keyword evidence="6" id="KW-1185">Reference proteome</keyword>
<dbReference type="RefSeq" id="WP_248826111.1">
    <property type="nucleotide sequence ID" value="NZ_JALKFT010000023.1"/>
</dbReference>
<dbReference type="Pfam" id="PF13359">
    <property type="entry name" value="DDE_Tnp_4"/>
    <property type="match status" value="1"/>
</dbReference>
<sequence>MFVDQTTVSRAIATIEAVIADVLEDWVPTLDEALHGTTAVVDGSLLPCWSWTSRPDLCSGKHHTTGHNHQFVSTLGGRLVHVSDPLPGSLHDSNAVEKSGVLTILDPSNTLGDKGYLGTGITVPTRKPPGGRLTTEQATLNKETSSLRYVIERSIANFKTWRAVHTDYRHPLSTYPTAFSAIRALYFYSTRFLFHEFCISLDGPDGHSGRKKGQIPNLSDPRRCTGNHRYADPAADRQRHQHAGRLTARGRRRARGGMPHPEHRGDHHEQRGDPRHGRRQRREHPGPTHRWFAQRGAAGIPVHQLRRGHARRPARLQRCG</sequence>
<evidence type="ECO:0000259" key="4">
    <source>
        <dbReference type="Pfam" id="PF13359"/>
    </source>
</evidence>
<dbReference type="EMBL" id="JALKFT010000023">
    <property type="protein sequence ID" value="MCK9877871.1"/>
    <property type="molecule type" value="Genomic_DNA"/>
</dbReference>
<feature type="domain" description="DDE Tnp4" evidence="4">
    <location>
        <begin position="54"/>
        <end position="176"/>
    </location>
</feature>
<proteinExistence type="predicted"/>
<feature type="region of interest" description="Disordered" evidence="3">
    <location>
        <begin position="204"/>
        <end position="320"/>
    </location>
</feature>
<feature type="compositionally biased region" description="Basic and acidic residues" evidence="3">
    <location>
        <begin position="260"/>
        <end position="275"/>
    </location>
</feature>
<dbReference type="Proteomes" id="UP001201873">
    <property type="component" value="Unassembled WGS sequence"/>
</dbReference>
<evidence type="ECO:0000256" key="1">
    <source>
        <dbReference type="ARBA" id="ARBA00001968"/>
    </source>
</evidence>
<organism evidence="5 6">
    <name type="scientific">Frankia umida</name>
    <dbReference type="NCBI Taxonomy" id="573489"/>
    <lineage>
        <taxon>Bacteria</taxon>
        <taxon>Bacillati</taxon>
        <taxon>Actinomycetota</taxon>
        <taxon>Actinomycetes</taxon>
        <taxon>Frankiales</taxon>
        <taxon>Frankiaceae</taxon>
        <taxon>Frankia</taxon>
    </lineage>
</organism>
<reference evidence="5 6" key="1">
    <citation type="submission" date="2022-04" db="EMBL/GenBank/DDBJ databases">
        <title>Genome diversity in the genus Frankia.</title>
        <authorList>
            <person name="Carlos-Shanley C."/>
            <person name="Hahn D."/>
        </authorList>
    </citation>
    <scope>NUCLEOTIDE SEQUENCE [LARGE SCALE GENOMIC DNA]</scope>
    <source>
        <strain evidence="5 6">Ag45/Mut15</strain>
    </source>
</reference>
<protein>
    <submittedName>
        <fullName evidence="5">Transposase family protein</fullName>
    </submittedName>
</protein>
<feature type="compositionally biased region" description="Basic residues" evidence="3">
    <location>
        <begin position="239"/>
        <end position="255"/>
    </location>
</feature>
<feature type="compositionally biased region" description="Basic and acidic residues" evidence="3">
    <location>
        <begin position="229"/>
        <end position="238"/>
    </location>
</feature>
<accession>A0ABT0K234</accession>
<evidence type="ECO:0000256" key="3">
    <source>
        <dbReference type="SAM" id="MobiDB-lite"/>
    </source>
</evidence>
<feature type="compositionally biased region" description="Basic residues" evidence="3">
    <location>
        <begin position="304"/>
        <end position="320"/>
    </location>
</feature>
<keyword evidence="2" id="KW-0479">Metal-binding</keyword>
<gene>
    <name evidence="5" type="ORF">MXD59_19165</name>
</gene>
<dbReference type="InterPro" id="IPR027806">
    <property type="entry name" value="HARBI1_dom"/>
</dbReference>
<comment type="caution">
    <text evidence="5">The sequence shown here is derived from an EMBL/GenBank/DDBJ whole genome shotgun (WGS) entry which is preliminary data.</text>
</comment>